<comment type="similarity">
    <text evidence="2 7">Belongs to the alpha/beta interferon family.</text>
</comment>
<feature type="chain" id="PRO_5039904885" evidence="9">
    <location>
        <begin position="22"/>
        <end position="287"/>
    </location>
</feature>
<dbReference type="GO" id="GO:0005126">
    <property type="term" value="F:cytokine receptor binding"/>
    <property type="evidence" value="ECO:0007669"/>
    <property type="project" value="InterPro"/>
</dbReference>
<dbReference type="Proteomes" id="UP001108280">
    <property type="component" value="Chromosome 2"/>
</dbReference>
<dbReference type="CTD" id="56832"/>
<reference evidence="10" key="2">
    <citation type="journal article" date="2020" name="Biotechnol. Bioeng.">
        <title>Chromosome-scale scaffolds for the Chinese hamster reference genome assembly to facilitate the study of the CHO epigenome.</title>
        <authorList>
            <person name="Hilliard W."/>
            <person name="MacDonald M."/>
            <person name="Lee K.H."/>
        </authorList>
    </citation>
    <scope>NUCLEOTIDE SEQUENCE [LARGE SCALE GENOMIC DNA]</scope>
    <source>
        <strain evidence="10">17A/GY</strain>
    </source>
</reference>
<keyword evidence="4" id="KW-0964">Secreted</keyword>
<evidence type="ECO:0000256" key="1">
    <source>
        <dbReference type="ARBA" id="ARBA00004613"/>
    </source>
</evidence>
<reference evidence="11" key="3">
    <citation type="submission" date="2025-08" db="UniProtKB">
        <authorList>
            <consortium name="RefSeq"/>
        </authorList>
    </citation>
    <scope>IDENTIFICATION</scope>
    <source>
        <strain evidence="11">17A/GY</strain>
        <tissue evidence="11">Liver</tissue>
    </source>
</reference>
<dbReference type="SUPFAM" id="SSF47266">
    <property type="entry name" value="4-helical cytokines"/>
    <property type="match status" value="1"/>
</dbReference>
<evidence type="ECO:0000256" key="4">
    <source>
        <dbReference type="ARBA" id="ARBA00022525"/>
    </source>
</evidence>
<keyword evidence="10" id="KW-1185">Reference proteome</keyword>
<name>A0A9J7K0E6_CRIGR</name>
<dbReference type="GO" id="GO:0051607">
    <property type="term" value="P:defense response to virus"/>
    <property type="evidence" value="ECO:0007669"/>
    <property type="project" value="UniProtKB-KW"/>
</dbReference>
<accession>A0A9J7K0E6</accession>
<evidence type="ECO:0000256" key="7">
    <source>
        <dbReference type="RuleBase" id="RU000436"/>
    </source>
</evidence>
<reference evidence="10" key="1">
    <citation type="journal article" date="2018" name="Biotechnol. Bioeng.">
        <title>A reference genome of the Chinese hamster based on a hybrid assembly strategy.</title>
        <authorList>
            <person name="Rupp O."/>
            <person name="MacDonald M.L."/>
            <person name="Li S."/>
            <person name="Dhiman H."/>
            <person name="Polson S."/>
            <person name="Griep S."/>
            <person name="Heffner K."/>
            <person name="Hernandez I."/>
            <person name="Brinkrolf K."/>
            <person name="Jadhav V."/>
            <person name="Samoudi M."/>
            <person name="Hao H."/>
            <person name="Kingham B."/>
            <person name="Goesmann A."/>
            <person name="Betenbaugh M.J."/>
            <person name="Lewis N.E."/>
            <person name="Borth N."/>
            <person name="Lee K.H."/>
        </authorList>
    </citation>
    <scope>NUCLEOTIDE SEQUENCE [LARGE SCALE GENOMIC DNA]</scope>
    <source>
        <strain evidence="10">17A/GY</strain>
    </source>
</reference>
<evidence type="ECO:0000256" key="8">
    <source>
        <dbReference type="SAM" id="MobiDB-lite"/>
    </source>
</evidence>
<dbReference type="Gene3D" id="1.20.1250.10">
    <property type="match status" value="1"/>
</dbReference>
<keyword evidence="6" id="KW-1015">Disulfide bond</keyword>
<dbReference type="PANTHER" id="PTHR11691:SF6">
    <property type="entry name" value="INTERFERON KAPPA"/>
    <property type="match status" value="1"/>
</dbReference>
<evidence type="ECO:0000256" key="3">
    <source>
        <dbReference type="ARBA" id="ARBA00022514"/>
    </source>
</evidence>
<comment type="subcellular location">
    <subcellularLocation>
        <location evidence="1">Secreted</location>
    </subcellularLocation>
</comment>
<feature type="region of interest" description="Disordered" evidence="8">
    <location>
        <begin position="254"/>
        <end position="287"/>
    </location>
</feature>
<protein>
    <submittedName>
        <fullName evidence="11">Interferon kappa isoform X2</fullName>
    </submittedName>
</protein>
<dbReference type="AlphaFoldDB" id="A0A9J7K0E6"/>
<keyword evidence="9" id="KW-0732">Signal</keyword>
<evidence type="ECO:0000256" key="9">
    <source>
        <dbReference type="SAM" id="SignalP"/>
    </source>
</evidence>
<dbReference type="OrthoDB" id="8922121at2759"/>
<evidence type="ECO:0000313" key="10">
    <source>
        <dbReference type="Proteomes" id="UP001108280"/>
    </source>
</evidence>
<dbReference type="InterPro" id="IPR009079">
    <property type="entry name" value="4_helix_cytokine-like_core"/>
</dbReference>
<feature type="signal peptide" evidence="9">
    <location>
        <begin position="1"/>
        <end position="21"/>
    </location>
</feature>
<dbReference type="GO" id="GO:0005125">
    <property type="term" value="F:cytokine activity"/>
    <property type="evidence" value="ECO:0007669"/>
    <property type="project" value="UniProtKB-KW"/>
</dbReference>
<keyword evidence="5 7" id="KW-0051">Antiviral defense</keyword>
<dbReference type="Pfam" id="PF00143">
    <property type="entry name" value="Interferon"/>
    <property type="match status" value="1"/>
</dbReference>
<dbReference type="PANTHER" id="PTHR11691">
    <property type="entry name" value="TYPE I INTERFERON"/>
    <property type="match status" value="1"/>
</dbReference>
<gene>
    <name evidence="11" type="primary">Ifnk</name>
</gene>
<dbReference type="PROSITE" id="PS00252">
    <property type="entry name" value="INTERFERON_A_B_D"/>
    <property type="match status" value="1"/>
</dbReference>
<dbReference type="SMART" id="SM00076">
    <property type="entry name" value="IFabd"/>
    <property type="match status" value="1"/>
</dbReference>
<evidence type="ECO:0000313" key="11">
    <source>
        <dbReference type="RefSeq" id="XP_035294591.1"/>
    </source>
</evidence>
<evidence type="ECO:0000256" key="5">
    <source>
        <dbReference type="ARBA" id="ARBA00023118"/>
    </source>
</evidence>
<dbReference type="KEGG" id="cge:100766116"/>
<proteinExistence type="inferred from homology"/>
<dbReference type="InterPro" id="IPR000471">
    <property type="entry name" value="Interferon_alpha/beta/delta"/>
</dbReference>
<dbReference type="GeneID" id="100766116"/>
<evidence type="ECO:0000256" key="2">
    <source>
        <dbReference type="ARBA" id="ARBA00011033"/>
    </source>
</evidence>
<evidence type="ECO:0000256" key="6">
    <source>
        <dbReference type="ARBA" id="ARBA00023157"/>
    </source>
</evidence>
<dbReference type="RefSeq" id="XP_035294591.1">
    <property type="nucleotide sequence ID" value="XM_035438700.1"/>
</dbReference>
<sequence length="287" mass="33119">MTPERLWPVVLVALFIMPIQSLNCVLLDNATLESVRLLRSIIRSPLKCLKEIKNFEFPKEILPYIQHVERDMKEAFYIVSIQALSIFFSQNSHVSPVIAERLQHIRMGLYEQMHQAQDCFMDEEEENKEGDHKPKHPRPKFLQKVYLELSKYFIRINKFLGDKKYSVCAWKIVAAEIRRCFIIFYNFKKLLKIQSAPRSPMLGFKTRAHPPAQTHFRKVSPPAASGQRAPYSHLRFRKGEGEICTLKGGGVGVSNQSQGSLGGNRTHVPAREVRTRRHREAKEPAPV</sequence>
<dbReference type="PRINTS" id="PR00266">
    <property type="entry name" value="INTERFERONAB"/>
</dbReference>
<organism evidence="10 11">
    <name type="scientific">Cricetulus griseus</name>
    <name type="common">Chinese hamster</name>
    <name type="synonym">Cricetulus barabensis griseus</name>
    <dbReference type="NCBI Taxonomy" id="10029"/>
    <lineage>
        <taxon>Eukaryota</taxon>
        <taxon>Metazoa</taxon>
        <taxon>Chordata</taxon>
        <taxon>Craniata</taxon>
        <taxon>Vertebrata</taxon>
        <taxon>Euteleostomi</taxon>
        <taxon>Mammalia</taxon>
        <taxon>Eutheria</taxon>
        <taxon>Euarchontoglires</taxon>
        <taxon>Glires</taxon>
        <taxon>Rodentia</taxon>
        <taxon>Myomorpha</taxon>
        <taxon>Muroidea</taxon>
        <taxon>Cricetidae</taxon>
        <taxon>Cricetinae</taxon>
        <taxon>Cricetulus</taxon>
    </lineage>
</organism>
<keyword evidence="3 7" id="KW-0202">Cytokine</keyword>
<dbReference type="GO" id="GO:0005615">
    <property type="term" value="C:extracellular space"/>
    <property type="evidence" value="ECO:0007669"/>
    <property type="project" value="UniProtKB-KW"/>
</dbReference>